<dbReference type="RefSeq" id="WP_103426540.1">
    <property type="nucleotide sequence ID" value="NZ_CP026309.1"/>
</dbReference>
<protein>
    <submittedName>
        <fullName evidence="3">Group 1 glycosyl transferase</fullName>
    </submittedName>
</protein>
<dbReference type="Gene3D" id="3.40.50.2000">
    <property type="entry name" value="Glycogen Phosphorylase B"/>
    <property type="match status" value="2"/>
</dbReference>
<accession>A0A2I8VLQ5</accession>
<dbReference type="Pfam" id="PF13692">
    <property type="entry name" value="Glyco_trans_1_4"/>
    <property type="match status" value="1"/>
</dbReference>
<dbReference type="Pfam" id="PF13439">
    <property type="entry name" value="Glyco_transf_4"/>
    <property type="match status" value="1"/>
</dbReference>
<gene>
    <name evidence="3" type="ORF">C2R22_15395</name>
</gene>
<evidence type="ECO:0000256" key="1">
    <source>
        <dbReference type="ARBA" id="ARBA00022679"/>
    </source>
</evidence>
<evidence type="ECO:0000313" key="4">
    <source>
        <dbReference type="Proteomes" id="UP000236584"/>
    </source>
</evidence>
<feature type="domain" description="Glycosyltransferase subfamily 4-like N-terminal" evidence="2">
    <location>
        <begin position="36"/>
        <end position="159"/>
    </location>
</feature>
<sequence>MKVLFAPYYASNPYQEALRESLDERGATVEPTVGGLFFTLFRSYLRNSDVDVLHVHWLHAYFHAPWRPLFYVRATMLFVELFVLRLLGVRVVWTLHNLTSHDFPYPETEKRLKRLFVTHFCDAVIAHCNAAIDQAIEEYGLDPTERAKMHVVPHGHYLDRYDTEGARADARAELDLPLDATVLLYFGIIRPYKNVPTLIETFSRVAGDDDYLLVAGNPHTDDVRGAVSRAARGDERVRTRLEYIPAEDVPTYMLAADAVVLPFRDTLTSGSAVLAMSFGRAFVSPRIGCLPELFGDDSEECGAVLYDPDDPNGLGTALRSLDSLDLEAMGAWNRERAAEFDWADIADRTTAVYRDVVRDRRGESA</sequence>
<evidence type="ECO:0000259" key="2">
    <source>
        <dbReference type="Pfam" id="PF13439"/>
    </source>
</evidence>
<dbReference type="PANTHER" id="PTHR46401">
    <property type="entry name" value="GLYCOSYLTRANSFERASE WBBK-RELATED"/>
    <property type="match status" value="1"/>
</dbReference>
<dbReference type="KEGG" id="srub:C2R22_15395"/>
<dbReference type="GeneID" id="35593505"/>
<keyword evidence="4" id="KW-1185">Reference proteome</keyword>
<proteinExistence type="predicted"/>
<name>A0A2I8VLQ5_9EURY</name>
<reference evidence="3 4" key="1">
    <citation type="submission" date="2018-01" db="EMBL/GenBank/DDBJ databases">
        <title>Complete genome sequence of Salinigranum rubrum GX10T, an extremely halophilic archaeon isolated from a marine solar saltern.</title>
        <authorList>
            <person name="Han S."/>
        </authorList>
    </citation>
    <scope>NUCLEOTIDE SEQUENCE [LARGE SCALE GENOMIC DNA]</scope>
    <source>
        <strain evidence="3 4">GX10</strain>
    </source>
</reference>
<dbReference type="OrthoDB" id="132546at2157"/>
<keyword evidence="1 3" id="KW-0808">Transferase</keyword>
<dbReference type="AlphaFoldDB" id="A0A2I8VLQ5"/>
<dbReference type="EMBL" id="CP026309">
    <property type="protein sequence ID" value="AUV82851.1"/>
    <property type="molecule type" value="Genomic_DNA"/>
</dbReference>
<dbReference type="GO" id="GO:0016757">
    <property type="term" value="F:glycosyltransferase activity"/>
    <property type="evidence" value="ECO:0007669"/>
    <property type="project" value="TreeGrafter"/>
</dbReference>
<organism evidence="3 4">
    <name type="scientific">Salinigranum rubrum</name>
    <dbReference type="NCBI Taxonomy" id="755307"/>
    <lineage>
        <taxon>Archaea</taxon>
        <taxon>Methanobacteriati</taxon>
        <taxon>Methanobacteriota</taxon>
        <taxon>Stenosarchaea group</taxon>
        <taxon>Halobacteria</taxon>
        <taxon>Halobacteriales</taxon>
        <taxon>Haloferacaceae</taxon>
        <taxon>Salinigranum</taxon>
    </lineage>
</organism>
<dbReference type="PANTHER" id="PTHR46401:SF2">
    <property type="entry name" value="GLYCOSYLTRANSFERASE WBBK-RELATED"/>
    <property type="match status" value="1"/>
</dbReference>
<evidence type="ECO:0000313" key="3">
    <source>
        <dbReference type="EMBL" id="AUV82851.1"/>
    </source>
</evidence>
<dbReference type="SUPFAM" id="SSF53756">
    <property type="entry name" value="UDP-Glycosyltransferase/glycogen phosphorylase"/>
    <property type="match status" value="1"/>
</dbReference>
<dbReference type="InterPro" id="IPR028098">
    <property type="entry name" value="Glyco_trans_4-like_N"/>
</dbReference>
<dbReference type="Proteomes" id="UP000236584">
    <property type="component" value="Chromosome"/>
</dbReference>